<reference evidence="1 2" key="1">
    <citation type="submission" date="2019-05" db="EMBL/GenBank/DDBJ databases">
        <title>Emergence of the Ug99 lineage of the wheat stem rust pathogen through somatic hybridization.</title>
        <authorList>
            <person name="Li F."/>
            <person name="Upadhyaya N.M."/>
            <person name="Sperschneider J."/>
            <person name="Matny O."/>
            <person name="Nguyen-Phuc H."/>
            <person name="Mago R."/>
            <person name="Raley C."/>
            <person name="Miller M.E."/>
            <person name="Silverstein K.A.T."/>
            <person name="Henningsen E."/>
            <person name="Hirsch C.D."/>
            <person name="Visser B."/>
            <person name="Pretorius Z.A."/>
            <person name="Steffenson B.J."/>
            <person name="Schwessinger B."/>
            <person name="Dodds P.N."/>
            <person name="Figueroa M."/>
        </authorList>
    </citation>
    <scope>NUCLEOTIDE SEQUENCE [LARGE SCALE GENOMIC DNA]</scope>
    <source>
        <strain evidence="1">21-0</strain>
    </source>
</reference>
<proteinExistence type="predicted"/>
<evidence type="ECO:0000313" key="2">
    <source>
        <dbReference type="Proteomes" id="UP000324748"/>
    </source>
</evidence>
<gene>
    <name evidence="1" type="ORF">PGT21_022248</name>
</gene>
<accession>A0A5B0ML77</accession>
<dbReference type="EMBL" id="VSWC01000144">
    <property type="protein sequence ID" value="KAA1077857.1"/>
    <property type="molecule type" value="Genomic_DNA"/>
</dbReference>
<keyword evidence="2" id="KW-1185">Reference proteome</keyword>
<protein>
    <submittedName>
        <fullName evidence="1">Uncharacterized protein</fullName>
    </submittedName>
</protein>
<sequence length="56" mass="6132">MQRASLSALLHVDLPVTLESNDGGLAYEPGLQAGHSTLRNHCEDGLRKKMRKCEIA</sequence>
<name>A0A5B0ML77_PUCGR</name>
<dbReference type="Proteomes" id="UP000324748">
    <property type="component" value="Unassembled WGS sequence"/>
</dbReference>
<organism evidence="1 2">
    <name type="scientific">Puccinia graminis f. sp. tritici</name>
    <dbReference type="NCBI Taxonomy" id="56615"/>
    <lineage>
        <taxon>Eukaryota</taxon>
        <taxon>Fungi</taxon>
        <taxon>Dikarya</taxon>
        <taxon>Basidiomycota</taxon>
        <taxon>Pucciniomycotina</taxon>
        <taxon>Pucciniomycetes</taxon>
        <taxon>Pucciniales</taxon>
        <taxon>Pucciniaceae</taxon>
        <taxon>Puccinia</taxon>
    </lineage>
</organism>
<evidence type="ECO:0000313" key="1">
    <source>
        <dbReference type="EMBL" id="KAA1077857.1"/>
    </source>
</evidence>
<dbReference type="AlphaFoldDB" id="A0A5B0ML77"/>
<comment type="caution">
    <text evidence="1">The sequence shown here is derived from an EMBL/GenBank/DDBJ whole genome shotgun (WGS) entry which is preliminary data.</text>
</comment>